<evidence type="ECO:0000313" key="2">
    <source>
        <dbReference type="Proteomes" id="UP001412067"/>
    </source>
</evidence>
<evidence type="ECO:0000313" key="1">
    <source>
        <dbReference type="EMBL" id="KAK8949952.1"/>
    </source>
</evidence>
<reference evidence="1 2" key="1">
    <citation type="journal article" date="2022" name="Nat. Plants">
        <title>Genomes of leafy and leafless Platanthera orchids illuminate the evolution of mycoheterotrophy.</title>
        <authorList>
            <person name="Li M.H."/>
            <person name="Liu K.W."/>
            <person name="Li Z."/>
            <person name="Lu H.C."/>
            <person name="Ye Q.L."/>
            <person name="Zhang D."/>
            <person name="Wang J.Y."/>
            <person name="Li Y.F."/>
            <person name="Zhong Z.M."/>
            <person name="Liu X."/>
            <person name="Yu X."/>
            <person name="Liu D.K."/>
            <person name="Tu X.D."/>
            <person name="Liu B."/>
            <person name="Hao Y."/>
            <person name="Liao X.Y."/>
            <person name="Jiang Y.T."/>
            <person name="Sun W.H."/>
            <person name="Chen J."/>
            <person name="Chen Y.Q."/>
            <person name="Ai Y."/>
            <person name="Zhai J.W."/>
            <person name="Wu S.S."/>
            <person name="Zhou Z."/>
            <person name="Hsiao Y.Y."/>
            <person name="Wu W.L."/>
            <person name="Chen Y.Y."/>
            <person name="Lin Y.F."/>
            <person name="Hsu J.L."/>
            <person name="Li C.Y."/>
            <person name="Wang Z.W."/>
            <person name="Zhao X."/>
            <person name="Zhong W.Y."/>
            <person name="Ma X.K."/>
            <person name="Ma L."/>
            <person name="Huang J."/>
            <person name="Chen G.Z."/>
            <person name="Huang M.Z."/>
            <person name="Huang L."/>
            <person name="Peng D.H."/>
            <person name="Luo Y.B."/>
            <person name="Zou S.Q."/>
            <person name="Chen S.P."/>
            <person name="Lan S."/>
            <person name="Tsai W.C."/>
            <person name="Van de Peer Y."/>
            <person name="Liu Z.J."/>
        </authorList>
    </citation>
    <scope>NUCLEOTIDE SEQUENCE [LARGE SCALE GENOMIC DNA]</scope>
    <source>
        <strain evidence="1">Lor288</strain>
    </source>
</reference>
<accession>A0ABR2LSY1</accession>
<keyword evidence="2" id="KW-1185">Reference proteome</keyword>
<organism evidence="1 2">
    <name type="scientific">Platanthera guangdongensis</name>
    <dbReference type="NCBI Taxonomy" id="2320717"/>
    <lineage>
        <taxon>Eukaryota</taxon>
        <taxon>Viridiplantae</taxon>
        <taxon>Streptophyta</taxon>
        <taxon>Embryophyta</taxon>
        <taxon>Tracheophyta</taxon>
        <taxon>Spermatophyta</taxon>
        <taxon>Magnoliopsida</taxon>
        <taxon>Liliopsida</taxon>
        <taxon>Asparagales</taxon>
        <taxon>Orchidaceae</taxon>
        <taxon>Orchidoideae</taxon>
        <taxon>Orchideae</taxon>
        <taxon>Orchidinae</taxon>
        <taxon>Platanthera</taxon>
    </lineage>
</organism>
<dbReference type="Proteomes" id="UP001412067">
    <property type="component" value="Unassembled WGS sequence"/>
</dbReference>
<proteinExistence type="predicted"/>
<sequence>MEGYLKVFQTQGRKIFVRKYMKRTFENNLWKLNIGKDTEKKNYDFSLFKPPLVKKTGTGYAEKREYYGFTVLPAEVYNSTYGLRFLNSGHRPRLEE</sequence>
<dbReference type="EMBL" id="JBBWWR010000015">
    <property type="protein sequence ID" value="KAK8949952.1"/>
    <property type="molecule type" value="Genomic_DNA"/>
</dbReference>
<protein>
    <submittedName>
        <fullName evidence="1">Uncharacterized protein</fullName>
    </submittedName>
</protein>
<comment type="caution">
    <text evidence="1">The sequence shown here is derived from an EMBL/GenBank/DDBJ whole genome shotgun (WGS) entry which is preliminary data.</text>
</comment>
<name>A0ABR2LSY1_9ASPA</name>
<gene>
    <name evidence="1" type="ORF">KSP40_PGU001283</name>
</gene>